<evidence type="ECO:0000259" key="1">
    <source>
        <dbReference type="PROSITE" id="PS51725"/>
    </source>
</evidence>
<dbReference type="STRING" id="1886670.PTI45_01021"/>
<dbReference type="InterPro" id="IPR011008">
    <property type="entry name" value="Dimeric_a/b-barrel"/>
</dbReference>
<comment type="caution">
    <text evidence="2">The sequence shown here is derived from an EMBL/GenBank/DDBJ whole genome shotgun (WGS) entry which is preliminary data.</text>
</comment>
<feature type="domain" description="ABM" evidence="1">
    <location>
        <begin position="4"/>
        <end position="91"/>
    </location>
</feature>
<dbReference type="PANTHER" id="PTHR33336">
    <property type="entry name" value="QUINOL MONOOXYGENASE YGIN-RELATED"/>
    <property type="match status" value="1"/>
</dbReference>
<dbReference type="Pfam" id="PF03992">
    <property type="entry name" value="ABM"/>
    <property type="match status" value="1"/>
</dbReference>
<dbReference type="EMBL" id="MDER01000030">
    <property type="protein sequence ID" value="ODP29538.1"/>
    <property type="molecule type" value="Genomic_DNA"/>
</dbReference>
<dbReference type="Proteomes" id="UP000094578">
    <property type="component" value="Unassembled WGS sequence"/>
</dbReference>
<sequence>MTNLVNNAILKAKAGHEEQLKAELVKMLEPSRNESGCIQYTLHESIEPGVFVFYEIWEDEAALEFHMNTPHFKSYRENIASLVDSREAFRLHKVEQ</sequence>
<dbReference type="PANTHER" id="PTHR33336:SF3">
    <property type="entry name" value="ABM DOMAIN-CONTAINING PROTEIN"/>
    <property type="match status" value="1"/>
</dbReference>
<dbReference type="GO" id="GO:0005829">
    <property type="term" value="C:cytosol"/>
    <property type="evidence" value="ECO:0007669"/>
    <property type="project" value="TreeGrafter"/>
</dbReference>
<dbReference type="InterPro" id="IPR007138">
    <property type="entry name" value="ABM_dom"/>
</dbReference>
<dbReference type="Gene3D" id="3.30.70.100">
    <property type="match status" value="1"/>
</dbReference>
<dbReference type="GO" id="GO:0016491">
    <property type="term" value="F:oxidoreductase activity"/>
    <property type="evidence" value="ECO:0007669"/>
    <property type="project" value="TreeGrafter"/>
</dbReference>
<dbReference type="PROSITE" id="PS51725">
    <property type="entry name" value="ABM"/>
    <property type="match status" value="1"/>
</dbReference>
<name>A0A1E3L6Z4_9BACL</name>
<dbReference type="AlphaFoldDB" id="A0A1E3L6Z4"/>
<dbReference type="InterPro" id="IPR050744">
    <property type="entry name" value="AI-2_Isomerase_LsrG"/>
</dbReference>
<organism evidence="2 3">
    <name type="scientific">Paenibacillus nuruki</name>
    <dbReference type="NCBI Taxonomy" id="1886670"/>
    <lineage>
        <taxon>Bacteria</taxon>
        <taxon>Bacillati</taxon>
        <taxon>Bacillota</taxon>
        <taxon>Bacilli</taxon>
        <taxon>Bacillales</taxon>
        <taxon>Paenibacillaceae</taxon>
        <taxon>Paenibacillus</taxon>
    </lineage>
</organism>
<protein>
    <recommendedName>
        <fullName evidence="1">ABM domain-containing protein</fullName>
    </recommendedName>
</protein>
<dbReference type="SUPFAM" id="SSF54909">
    <property type="entry name" value="Dimeric alpha+beta barrel"/>
    <property type="match status" value="1"/>
</dbReference>
<keyword evidence="3" id="KW-1185">Reference proteome</keyword>
<dbReference type="RefSeq" id="WP_069326470.1">
    <property type="nucleotide sequence ID" value="NZ_MDER01000030.1"/>
</dbReference>
<evidence type="ECO:0000313" key="2">
    <source>
        <dbReference type="EMBL" id="ODP29538.1"/>
    </source>
</evidence>
<accession>A0A1E3L6Z4</accession>
<reference evidence="2 3" key="1">
    <citation type="submission" date="2016-08" db="EMBL/GenBank/DDBJ databases">
        <title>Genome sequencing of Paenibacillus sp. TI45-13ar, isolated from Korean traditional nuruk.</title>
        <authorList>
            <person name="Kim S.-J."/>
        </authorList>
    </citation>
    <scope>NUCLEOTIDE SEQUENCE [LARGE SCALE GENOMIC DNA]</scope>
    <source>
        <strain evidence="2 3">TI45-13ar</strain>
    </source>
</reference>
<gene>
    <name evidence="2" type="ORF">PTI45_01021</name>
</gene>
<proteinExistence type="predicted"/>
<evidence type="ECO:0000313" key="3">
    <source>
        <dbReference type="Proteomes" id="UP000094578"/>
    </source>
</evidence>